<sequence length="114" mass="12507">MSTLDLEAALNRALTIKNEDSLDAATIAAAEQLSSKTGLSLDAAVDILGNEQLIGFIGFLNDSMSCDQLSALCDAESYDVEQAREWELTRPQYQLAHEIAILSHRVEKSHNQRS</sequence>
<protein>
    <submittedName>
        <fullName evidence="1">Uncharacterized protein</fullName>
    </submittedName>
</protein>
<dbReference type="RefSeq" id="WP_101538399.1">
    <property type="nucleotide sequence ID" value="NZ_MXAV01000042.1"/>
</dbReference>
<accession>A0A2I1DJT7</accession>
<evidence type="ECO:0000313" key="1">
    <source>
        <dbReference type="EMBL" id="PKY10125.1"/>
    </source>
</evidence>
<organism evidence="1 2">
    <name type="scientific">Acidithiobacillus marinus</name>
    <dbReference type="NCBI Taxonomy" id="187490"/>
    <lineage>
        <taxon>Bacteria</taxon>
        <taxon>Pseudomonadati</taxon>
        <taxon>Pseudomonadota</taxon>
        <taxon>Acidithiobacillia</taxon>
        <taxon>Acidithiobacillales</taxon>
        <taxon>Acidithiobacillaceae</taxon>
        <taxon>Acidithiobacillus</taxon>
    </lineage>
</organism>
<dbReference type="EMBL" id="MXAV01000042">
    <property type="protein sequence ID" value="PKY10125.1"/>
    <property type="molecule type" value="Genomic_DNA"/>
</dbReference>
<dbReference type="Proteomes" id="UP000234329">
    <property type="component" value="Unassembled WGS sequence"/>
</dbReference>
<reference evidence="1 2" key="1">
    <citation type="submission" date="2017-03" db="EMBL/GenBank/DDBJ databases">
        <title>Draft genime sequence of the acidophilic sulfur-oxidizing bacterium Acidithiobacillus sp. SH, isolated from seawater.</title>
        <authorList>
            <person name="Sharmin S."/>
            <person name="Tokuhisa M."/>
            <person name="Kanao T."/>
            <person name="Kamimura K."/>
        </authorList>
    </citation>
    <scope>NUCLEOTIDE SEQUENCE [LARGE SCALE GENOMIC DNA]</scope>
    <source>
        <strain evidence="1 2">SH</strain>
    </source>
</reference>
<evidence type="ECO:0000313" key="2">
    <source>
        <dbReference type="Proteomes" id="UP000234329"/>
    </source>
</evidence>
<name>A0A2I1DJT7_9PROT</name>
<keyword evidence="2" id="KW-1185">Reference proteome</keyword>
<dbReference type="AlphaFoldDB" id="A0A2I1DJT7"/>
<dbReference type="OrthoDB" id="5297589at2"/>
<comment type="caution">
    <text evidence="1">The sequence shown here is derived from an EMBL/GenBank/DDBJ whole genome shotgun (WGS) entry which is preliminary data.</text>
</comment>
<dbReference type="InParanoid" id="A0A2I1DJT7"/>
<proteinExistence type="predicted"/>
<gene>
    <name evidence="1" type="ORF">B1757_11195</name>
</gene>